<protein>
    <submittedName>
        <fullName evidence="1">Uncharacterized protein</fullName>
    </submittedName>
</protein>
<accession>A0A3G9GBG5</accession>
<name>A0A3G9GBG5_9CAUL</name>
<evidence type="ECO:0000313" key="1">
    <source>
        <dbReference type="EMBL" id="BBF81878.1"/>
    </source>
</evidence>
<dbReference type="AlphaFoldDB" id="A0A3G9GBG5"/>
<dbReference type="Proteomes" id="UP000278756">
    <property type="component" value="Chromosome 2"/>
</dbReference>
<sequence>MLGLFLPARYRLPALAALLVLLIAGVVYGLNTGAFEQNNREALRQAREATATR</sequence>
<reference evidence="2" key="1">
    <citation type="journal article" date="2017" name="Biotechnol. Biofuels">
        <title>Evaluation of environmental bacterial communities as a factor affecting the growth of duckweed Lemna minor.</title>
        <authorList>
            <person name="Ishizawa H."/>
            <person name="Kuroda M."/>
            <person name="Morikawa M."/>
            <person name="Ike M."/>
        </authorList>
    </citation>
    <scope>NUCLEOTIDE SEQUENCE [LARGE SCALE GENOMIC DNA]</scope>
    <source>
        <strain evidence="2">M6</strain>
    </source>
</reference>
<gene>
    <name evidence="1" type="ORF">EM6_2488</name>
</gene>
<evidence type="ECO:0000313" key="2">
    <source>
        <dbReference type="Proteomes" id="UP000278756"/>
    </source>
</evidence>
<dbReference type="EMBL" id="AP018828">
    <property type="protein sequence ID" value="BBF81878.1"/>
    <property type="molecule type" value="Genomic_DNA"/>
</dbReference>
<reference evidence="2" key="2">
    <citation type="journal article" date="2017" name="Plant Physiol. Biochem.">
        <title>Differential oxidative and antioxidative response of duckweed Lemna minor toward plant growth promoting/inhibiting bacteria.</title>
        <authorList>
            <person name="Ishizawa H."/>
            <person name="Kuroda M."/>
            <person name="Morikawa M."/>
            <person name="Ike M."/>
        </authorList>
    </citation>
    <scope>NUCLEOTIDE SEQUENCE [LARGE SCALE GENOMIC DNA]</scope>
    <source>
        <strain evidence="2">M6</strain>
    </source>
</reference>
<organism evidence="1 2">
    <name type="scientific">Asticcacaulis excentricus</name>
    <dbReference type="NCBI Taxonomy" id="78587"/>
    <lineage>
        <taxon>Bacteria</taxon>
        <taxon>Pseudomonadati</taxon>
        <taxon>Pseudomonadota</taxon>
        <taxon>Alphaproteobacteria</taxon>
        <taxon>Caulobacterales</taxon>
        <taxon>Caulobacteraceae</taxon>
        <taxon>Asticcacaulis</taxon>
    </lineage>
</organism>
<proteinExistence type="predicted"/>